<protein>
    <submittedName>
        <fullName evidence="4">Uncharacterized protein</fullName>
    </submittedName>
</protein>
<dbReference type="Proteomes" id="UP000650467">
    <property type="component" value="Unassembled WGS sequence"/>
</dbReference>
<evidence type="ECO:0000313" key="4">
    <source>
        <dbReference type="EMBL" id="KAG2427557.1"/>
    </source>
</evidence>
<organism evidence="4 5">
    <name type="scientific">Chlamydomonas incerta</name>
    <dbReference type="NCBI Taxonomy" id="51695"/>
    <lineage>
        <taxon>Eukaryota</taxon>
        <taxon>Viridiplantae</taxon>
        <taxon>Chlorophyta</taxon>
        <taxon>core chlorophytes</taxon>
        <taxon>Chlorophyceae</taxon>
        <taxon>CS clade</taxon>
        <taxon>Chlamydomonadales</taxon>
        <taxon>Chlamydomonadaceae</taxon>
        <taxon>Chlamydomonas</taxon>
    </lineage>
</organism>
<evidence type="ECO:0000259" key="2">
    <source>
        <dbReference type="Pfam" id="PF06742"/>
    </source>
</evidence>
<dbReference type="InterPro" id="IPR010679">
    <property type="entry name" value="DUF1254"/>
</dbReference>
<dbReference type="OrthoDB" id="528923at2759"/>
<dbReference type="SUPFAM" id="SSF160935">
    <property type="entry name" value="VPA0735-like"/>
    <property type="match status" value="1"/>
</dbReference>
<reference evidence="4" key="1">
    <citation type="journal article" date="2020" name="bioRxiv">
        <title>Comparative genomics of Chlamydomonas.</title>
        <authorList>
            <person name="Craig R.J."/>
            <person name="Hasan A.R."/>
            <person name="Ness R.W."/>
            <person name="Keightley P.D."/>
        </authorList>
    </citation>
    <scope>NUCLEOTIDE SEQUENCE</scope>
    <source>
        <strain evidence="4">SAG 7.73</strain>
    </source>
</reference>
<feature type="domain" description="DUF1254" evidence="3">
    <location>
        <begin position="118"/>
        <end position="235"/>
    </location>
</feature>
<dbReference type="AlphaFoldDB" id="A0A835VSF7"/>
<dbReference type="Pfam" id="PF06742">
    <property type="entry name" value="DUF1214"/>
    <property type="match status" value="1"/>
</dbReference>
<dbReference type="InterPro" id="IPR037050">
    <property type="entry name" value="DUF1254_sf"/>
</dbReference>
<accession>A0A835VSF7</accession>
<evidence type="ECO:0000256" key="1">
    <source>
        <dbReference type="SAM" id="MobiDB-lite"/>
    </source>
</evidence>
<sequence>MAIALTFAGTAFAGLAPYVPSDSWAPLHDPPTYEAKLRQVNLLGGLGSSFDGIRYLIQHGDELVPSLAPFTAALPANLTVEPGLSNLALATQAYLALYGGPAMALYGATNAGQQVPLNSFFHIYRLYINSGFIPVANGVSLYSFAGYSLANGPLLLELPPYSGGYFVVPFYDIYGLTFASLGSAHGNAGGGKWLIATHDWAWEGDESDLPEGLVGIIRSPTIEGGIVGRTNFNGTGAGPWTLTWKLEPWAPAAKPVLPPPPQGLGYGYPDQDPKALFATNPSDPLAFWRLAGEVYRRNGGPSIPQPLAAQLTRLGLYRDYGFIPYGLSANVSDALALAPILATRILVARYTFLGSPATNYWHLPVNNGDWGNDYVLGAAIMKGFWVSNLLRDAAYYYQYLDASATPLHGNNTYTLEFPAAPPATSQAFWSLVALDLDNWTLLFGPDFANQPLTSAGAGLYVRPNGSIPIRVQAKPPPANTTAEGRGWNWVQSYPGNFQLILRVYAGGPSVLANTYVPPPVVRVVDVPQPSPGPSLSSPSPVVASPSPSPSGNSTAPAGNSTSPAAH</sequence>
<evidence type="ECO:0000259" key="3">
    <source>
        <dbReference type="Pfam" id="PF06863"/>
    </source>
</evidence>
<dbReference type="Gene3D" id="2.60.40.1610">
    <property type="entry name" value="Domain of unknown function DUF1254"/>
    <property type="match status" value="1"/>
</dbReference>
<dbReference type="InterPro" id="IPR010621">
    <property type="entry name" value="DUF1214"/>
</dbReference>
<dbReference type="PANTHER" id="PTHR36509">
    <property type="entry name" value="BLL3101 PROTEIN"/>
    <property type="match status" value="1"/>
</dbReference>
<keyword evidence="5" id="KW-1185">Reference proteome</keyword>
<name>A0A835VSF7_CHLIN</name>
<dbReference type="Pfam" id="PF06863">
    <property type="entry name" value="DUF1254"/>
    <property type="match status" value="1"/>
</dbReference>
<dbReference type="InterPro" id="IPR037049">
    <property type="entry name" value="DUF1214_C_sf"/>
</dbReference>
<feature type="region of interest" description="Disordered" evidence="1">
    <location>
        <begin position="526"/>
        <end position="566"/>
    </location>
</feature>
<feature type="compositionally biased region" description="Low complexity" evidence="1">
    <location>
        <begin position="526"/>
        <end position="558"/>
    </location>
</feature>
<gene>
    <name evidence="4" type="ORF">HXX76_012211</name>
</gene>
<dbReference type="PANTHER" id="PTHR36509:SF2">
    <property type="entry name" value="BLL3101 PROTEIN"/>
    <property type="match status" value="1"/>
</dbReference>
<comment type="caution">
    <text evidence="4">The sequence shown here is derived from an EMBL/GenBank/DDBJ whole genome shotgun (WGS) entry which is preliminary data.</text>
</comment>
<evidence type="ECO:0000313" key="5">
    <source>
        <dbReference type="Proteomes" id="UP000650467"/>
    </source>
</evidence>
<proteinExistence type="predicted"/>
<dbReference type="Gene3D" id="2.60.120.600">
    <property type="entry name" value="Domain of unknown function DUF1214, C-terminal domain"/>
    <property type="match status" value="1"/>
</dbReference>
<dbReference type="EMBL" id="JAEHOC010000039">
    <property type="protein sequence ID" value="KAG2427557.1"/>
    <property type="molecule type" value="Genomic_DNA"/>
</dbReference>
<feature type="domain" description="DUF1214" evidence="2">
    <location>
        <begin position="393"/>
        <end position="505"/>
    </location>
</feature>